<organism evidence="1 2">
    <name type="scientific">Methyloceanibacter superfactus</name>
    <dbReference type="NCBI Taxonomy" id="1774969"/>
    <lineage>
        <taxon>Bacteria</taxon>
        <taxon>Pseudomonadati</taxon>
        <taxon>Pseudomonadota</taxon>
        <taxon>Alphaproteobacteria</taxon>
        <taxon>Hyphomicrobiales</taxon>
        <taxon>Hyphomicrobiaceae</taxon>
        <taxon>Methyloceanibacter</taxon>
    </lineage>
</organism>
<dbReference type="RefSeq" id="WP_069441373.1">
    <property type="nucleotide sequence ID" value="NZ_LPWF01000019.1"/>
</dbReference>
<name>A0A1E3VZX2_9HYPH</name>
<gene>
    <name evidence="1" type="ORF">AUC69_09465</name>
</gene>
<dbReference type="EMBL" id="LPWF01000019">
    <property type="protein sequence ID" value="ODR99107.1"/>
    <property type="molecule type" value="Genomic_DNA"/>
</dbReference>
<evidence type="ECO:0000313" key="2">
    <source>
        <dbReference type="Proteomes" id="UP000094472"/>
    </source>
</evidence>
<proteinExistence type="predicted"/>
<comment type="caution">
    <text evidence="1">The sequence shown here is derived from an EMBL/GenBank/DDBJ whole genome shotgun (WGS) entry which is preliminary data.</text>
</comment>
<evidence type="ECO:0000313" key="1">
    <source>
        <dbReference type="EMBL" id="ODR99107.1"/>
    </source>
</evidence>
<sequence length="63" mass="6858">MVEIEAGPRIGLFGLFTPRHWVTLSAASDTSEVGDAQRQRSLFIESLVAGLAGDSRLDGRGRW</sequence>
<protein>
    <submittedName>
        <fullName evidence="1">Uncharacterized protein</fullName>
    </submittedName>
</protein>
<dbReference type="Proteomes" id="UP000094472">
    <property type="component" value="Unassembled WGS sequence"/>
</dbReference>
<keyword evidence="2" id="KW-1185">Reference proteome</keyword>
<accession>A0A1E3VZX2</accession>
<reference evidence="1 2" key="1">
    <citation type="journal article" date="2016" name="Environ. Microbiol.">
        <title>New Methyloceanibacter diversity from North Sea sediments includes methanotroph containing solely the soluble methane monooxygenase.</title>
        <authorList>
            <person name="Vekeman B."/>
            <person name="Kerckhof F.M."/>
            <person name="Cremers G."/>
            <person name="de Vos P."/>
            <person name="Vandamme P."/>
            <person name="Boon N."/>
            <person name="Op den Camp H.J."/>
            <person name="Heylen K."/>
        </authorList>
    </citation>
    <scope>NUCLEOTIDE SEQUENCE [LARGE SCALE GENOMIC DNA]</scope>
    <source>
        <strain evidence="1 2">R-67175</strain>
    </source>
</reference>
<dbReference type="AlphaFoldDB" id="A0A1E3VZX2"/>